<dbReference type="EMBL" id="JADIKD010000011">
    <property type="protein sequence ID" value="MFK2918583.1"/>
    <property type="molecule type" value="Genomic_DNA"/>
</dbReference>
<keyword evidence="7" id="KW-0547">Nucleotide-binding</keyword>
<name>A0ABW8K6Q6_9GAMM</name>
<evidence type="ECO:0000256" key="10">
    <source>
        <dbReference type="ARBA" id="ARBA00023136"/>
    </source>
</evidence>
<evidence type="ECO:0000256" key="2">
    <source>
        <dbReference type="ARBA" id="ARBA00004127"/>
    </source>
</evidence>
<dbReference type="RefSeq" id="WP_379985607.1">
    <property type="nucleotide sequence ID" value="NZ_JADIKD010000011.1"/>
</dbReference>
<evidence type="ECO:0000256" key="3">
    <source>
        <dbReference type="ARBA" id="ARBA00012438"/>
    </source>
</evidence>
<dbReference type="PROSITE" id="PS50894">
    <property type="entry name" value="HPT"/>
    <property type="match status" value="1"/>
</dbReference>
<evidence type="ECO:0000259" key="12">
    <source>
        <dbReference type="PROSITE" id="PS50109"/>
    </source>
</evidence>
<dbReference type="Proteomes" id="UP001620408">
    <property type="component" value="Unassembled WGS sequence"/>
</dbReference>
<evidence type="ECO:0000256" key="1">
    <source>
        <dbReference type="ARBA" id="ARBA00000085"/>
    </source>
</evidence>
<dbReference type="PANTHER" id="PTHR43047">
    <property type="entry name" value="TWO-COMPONENT HISTIDINE PROTEIN KINASE"/>
    <property type="match status" value="1"/>
</dbReference>
<dbReference type="InterPro" id="IPR036890">
    <property type="entry name" value="HATPase_C_sf"/>
</dbReference>
<dbReference type="PRINTS" id="PR00344">
    <property type="entry name" value="BCTRLSENSOR"/>
</dbReference>
<evidence type="ECO:0000256" key="11">
    <source>
        <dbReference type="PROSITE-ProRule" id="PRU00110"/>
    </source>
</evidence>
<keyword evidence="4" id="KW-0808">Transferase</keyword>
<comment type="caution">
    <text evidence="14">The sequence shown here is derived from an EMBL/GenBank/DDBJ whole genome shotgun (WGS) entry which is preliminary data.</text>
</comment>
<keyword evidence="9" id="KW-0902">Two-component regulatory system</keyword>
<reference evidence="14 15" key="1">
    <citation type="submission" date="2020-10" db="EMBL/GenBank/DDBJ databases">
        <title>Phylogeny of dyella-like bacteria.</title>
        <authorList>
            <person name="Fu J."/>
        </authorList>
    </citation>
    <scope>NUCLEOTIDE SEQUENCE [LARGE SCALE GENOMIC DNA]</scope>
    <source>
        <strain evidence="14 15">BB4</strain>
    </source>
</reference>
<accession>A0ABW8K6Q6</accession>
<evidence type="ECO:0000259" key="13">
    <source>
        <dbReference type="PROSITE" id="PS50894"/>
    </source>
</evidence>
<feature type="domain" description="Histidine kinase" evidence="12">
    <location>
        <begin position="39"/>
        <end position="177"/>
    </location>
</feature>
<dbReference type="Gene3D" id="3.30.565.10">
    <property type="entry name" value="Histidine kinase-like ATPase, C-terminal domain"/>
    <property type="match status" value="1"/>
</dbReference>
<dbReference type="EC" id="2.7.13.3" evidence="3"/>
<gene>
    <name evidence="14" type="ORF">ISS97_15015</name>
</gene>
<dbReference type="Pfam" id="PF01627">
    <property type="entry name" value="Hpt"/>
    <property type="match status" value="1"/>
</dbReference>
<feature type="domain" description="HPt" evidence="13">
    <location>
        <begin position="210"/>
        <end position="296"/>
    </location>
</feature>
<dbReference type="PANTHER" id="PTHR43047:SF72">
    <property type="entry name" value="OSMOSENSING HISTIDINE PROTEIN KINASE SLN1"/>
    <property type="match status" value="1"/>
</dbReference>
<dbReference type="InterPro" id="IPR005467">
    <property type="entry name" value="His_kinase_dom"/>
</dbReference>
<dbReference type="Gene3D" id="1.20.120.160">
    <property type="entry name" value="HPT domain"/>
    <property type="match status" value="1"/>
</dbReference>
<feature type="modified residue" description="Phosphohistidine" evidence="11">
    <location>
        <position position="249"/>
    </location>
</feature>
<keyword evidence="8" id="KW-1133">Transmembrane helix</keyword>
<dbReference type="InterPro" id="IPR008207">
    <property type="entry name" value="Sig_transdc_His_kin_Hpt_dom"/>
</dbReference>
<dbReference type="Pfam" id="PF02518">
    <property type="entry name" value="HATPase_c"/>
    <property type="match status" value="1"/>
</dbReference>
<sequence length="296" mass="31904">MRVMGCTRAEVKESTPALVACDVLAVARCCVDAQRLAMEAKGLQVKLDLPRGPLSYLMLDETRLRQVLDNLFGNAVKCTAHGRVGMILWQEPMSDGKGGVRLIVEVYGTGFGIPVDQQRRLLKPFSQAHGLLVTQPGGFGLGLSICREIVEALGGRLSLGSKVGVGTSVRMELPTGPVSVDEDVAEGRPTMAPVSVSGQRGKVLATSAGFTEIEQDDRELFALEARKDMAAIRAAMDSGDPALAARHAHRIKGSTMMFDDRRVQALADDIDRILIAQKHVDRKCVEALLSALENML</sequence>
<dbReference type="SUPFAM" id="SSF47226">
    <property type="entry name" value="Histidine-containing phosphotransfer domain, HPT domain"/>
    <property type="match status" value="1"/>
</dbReference>
<proteinExistence type="predicted"/>
<keyword evidence="10" id="KW-0472">Membrane</keyword>
<organism evidence="14 15">
    <name type="scientific">Dyella koreensis</name>
    <dbReference type="NCBI Taxonomy" id="311235"/>
    <lineage>
        <taxon>Bacteria</taxon>
        <taxon>Pseudomonadati</taxon>
        <taxon>Pseudomonadota</taxon>
        <taxon>Gammaproteobacteria</taxon>
        <taxon>Lysobacterales</taxon>
        <taxon>Rhodanobacteraceae</taxon>
        <taxon>Dyella</taxon>
    </lineage>
</organism>
<dbReference type="SUPFAM" id="SSF55874">
    <property type="entry name" value="ATPase domain of HSP90 chaperone/DNA topoisomerase II/histidine kinase"/>
    <property type="match status" value="1"/>
</dbReference>
<protein>
    <recommendedName>
        <fullName evidence="3">histidine kinase</fullName>
        <ecNumber evidence="3">2.7.13.3</ecNumber>
    </recommendedName>
</protein>
<dbReference type="PROSITE" id="PS50109">
    <property type="entry name" value="HIS_KIN"/>
    <property type="match status" value="1"/>
</dbReference>
<dbReference type="InterPro" id="IPR036641">
    <property type="entry name" value="HPT_dom_sf"/>
</dbReference>
<dbReference type="InterPro" id="IPR004358">
    <property type="entry name" value="Sig_transdc_His_kin-like_C"/>
</dbReference>
<evidence type="ECO:0000256" key="6">
    <source>
        <dbReference type="ARBA" id="ARBA00022777"/>
    </source>
</evidence>
<comment type="subcellular location">
    <subcellularLocation>
        <location evidence="2">Endomembrane system</location>
        <topology evidence="2">Multi-pass membrane protein</topology>
    </subcellularLocation>
</comment>
<keyword evidence="7" id="KW-0067">ATP-binding</keyword>
<evidence type="ECO:0000313" key="14">
    <source>
        <dbReference type="EMBL" id="MFK2918583.1"/>
    </source>
</evidence>
<evidence type="ECO:0000256" key="4">
    <source>
        <dbReference type="ARBA" id="ARBA00022679"/>
    </source>
</evidence>
<evidence type="ECO:0000256" key="9">
    <source>
        <dbReference type="ARBA" id="ARBA00023012"/>
    </source>
</evidence>
<evidence type="ECO:0000313" key="15">
    <source>
        <dbReference type="Proteomes" id="UP001620408"/>
    </source>
</evidence>
<keyword evidence="15" id="KW-1185">Reference proteome</keyword>
<keyword evidence="11" id="KW-0597">Phosphoprotein</keyword>
<dbReference type="SMART" id="SM00387">
    <property type="entry name" value="HATPase_c"/>
    <property type="match status" value="1"/>
</dbReference>
<keyword evidence="6" id="KW-0418">Kinase</keyword>
<evidence type="ECO:0000256" key="5">
    <source>
        <dbReference type="ARBA" id="ARBA00022692"/>
    </source>
</evidence>
<dbReference type="InterPro" id="IPR003594">
    <property type="entry name" value="HATPase_dom"/>
</dbReference>
<comment type="catalytic activity">
    <reaction evidence="1">
        <text>ATP + protein L-histidine = ADP + protein N-phospho-L-histidine.</text>
        <dbReference type="EC" id="2.7.13.3"/>
    </reaction>
</comment>
<evidence type="ECO:0000256" key="7">
    <source>
        <dbReference type="ARBA" id="ARBA00022840"/>
    </source>
</evidence>
<keyword evidence="5" id="KW-0812">Transmembrane</keyword>
<evidence type="ECO:0000256" key="8">
    <source>
        <dbReference type="ARBA" id="ARBA00022989"/>
    </source>
</evidence>